<dbReference type="SUPFAM" id="SSF53822">
    <property type="entry name" value="Periplasmic binding protein-like I"/>
    <property type="match status" value="1"/>
</dbReference>
<dbReference type="InterPro" id="IPR028081">
    <property type="entry name" value="Leu-bd"/>
</dbReference>
<evidence type="ECO:0000256" key="1">
    <source>
        <dbReference type="ARBA" id="ARBA00010062"/>
    </source>
</evidence>
<keyword evidence="2 3" id="KW-0732">Signal</keyword>
<dbReference type="PANTHER" id="PTHR30483:SF6">
    <property type="entry name" value="PERIPLASMIC BINDING PROTEIN OF ABC TRANSPORTER FOR NATURAL AMINO ACIDS"/>
    <property type="match status" value="1"/>
</dbReference>
<dbReference type="InterPro" id="IPR051010">
    <property type="entry name" value="BCAA_transport"/>
</dbReference>
<proteinExistence type="inferred from homology"/>
<protein>
    <submittedName>
        <fullName evidence="5">Branched-chain amino acid ABC transporter substrate-binding protein</fullName>
    </submittedName>
</protein>
<reference evidence="5 6" key="1">
    <citation type="journal article" date="2010" name="Int. J. Syst. Evol. Microbiol.">
        <title>Reclassification of Herbaspirillum putei as a later heterotypic synonym of Herbaspirillum huttiense, with the description of H. huttiense subsp. huttiense subsp. nov. and H. huttiense subsp. putei subsp. nov., comb. nov., and description of Herbaspirillum aquaticum sp. nov.</title>
        <authorList>
            <person name="Dobritsa A.P."/>
            <person name="Reddy M.C."/>
            <person name="Samadpour M."/>
        </authorList>
    </citation>
    <scope>NUCLEOTIDE SEQUENCE [LARGE SCALE GENOMIC DNA]</scope>
    <source>
        <strain evidence="5 6">IEH 4430</strain>
    </source>
</reference>
<dbReference type="RefSeq" id="WP_088755242.1">
    <property type="nucleotide sequence ID" value="NZ_NJGV01000009.1"/>
</dbReference>
<comment type="similarity">
    <text evidence="1">Belongs to the leucine-binding protein family.</text>
</comment>
<comment type="caution">
    <text evidence="5">The sequence shown here is derived from an EMBL/GenBank/DDBJ whole genome shotgun (WGS) entry which is preliminary data.</text>
</comment>
<dbReference type="Proteomes" id="UP000214747">
    <property type="component" value="Unassembled WGS sequence"/>
</dbReference>
<dbReference type="EMBL" id="NJGV01000009">
    <property type="protein sequence ID" value="OWY34458.1"/>
    <property type="molecule type" value="Genomic_DNA"/>
</dbReference>
<dbReference type="Pfam" id="PF13458">
    <property type="entry name" value="Peripla_BP_6"/>
    <property type="match status" value="1"/>
</dbReference>
<evidence type="ECO:0000256" key="2">
    <source>
        <dbReference type="ARBA" id="ARBA00022729"/>
    </source>
</evidence>
<evidence type="ECO:0000313" key="6">
    <source>
        <dbReference type="Proteomes" id="UP000214747"/>
    </source>
</evidence>
<feature type="chain" id="PRO_5013098727" evidence="3">
    <location>
        <begin position="31"/>
        <end position="394"/>
    </location>
</feature>
<feature type="domain" description="Leucine-binding protein" evidence="4">
    <location>
        <begin position="33"/>
        <end position="358"/>
    </location>
</feature>
<evidence type="ECO:0000259" key="4">
    <source>
        <dbReference type="Pfam" id="PF13458"/>
    </source>
</evidence>
<sequence length="394" mass="42015">MTNKHQGIKRLALLACIASALAGGAGSAAADELKIGVEIPLTGSLARVGSGMQEGINVAADVFNKTNGKHKIKLVTIDDESAPAKAIAAVEKLAGEGVLAITGGYGSNNIAPAADAAGKAGLVYMTSGGVDDNLVNSGRKNFFRINNVAGYQKAMVGLLDDMNARSVSIVYSTKEATAALAKDLEKAWGAKGLKVTSHAFDPAISDFKPIVNKIKLQDKPEVIAMIGYENDYVGILRAARVLKPAVKAMVGVWSLATPKMAQDFPDLVPNVYGTALLPYPAQFTTADGKLFEETYRRLYKKDPDYLGQFGYVQSMLLFEAIARAADKGTLKKNGVAEEMRKTDRDTLIGRVQFGANGDNLNFTHHMGQHQGDKVAIVWPKAAATNKMNYPAVPW</sequence>
<dbReference type="Gene3D" id="3.40.50.2300">
    <property type="match status" value="2"/>
</dbReference>
<dbReference type="PANTHER" id="PTHR30483">
    <property type="entry name" value="LEUCINE-SPECIFIC-BINDING PROTEIN"/>
    <property type="match status" value="1"/>
</dbReference>
<keyword evidence="6" id="KW-1185">Reference proteome</keyword>
<evidence type="ECO:0000313" key="5">
    <source>
        <dbReference type="EMBL" id="OWY34458.1"/>
    </source>
</evidence>
<accession>A0A225STE7</accession>
<gene>
    <name evidence="5" type="ORF">CEJ45_11465</name>
</gene>
<feature type="signal peptide" evidence="3">
    <location>
        <begin position="1"/>
        <end position="30"/>
    </location>
</feature>
<organism evidence="5 6">
    <name type="scientific">Herbaspirillum aquaticum</name>
    <dbReference type="NCBI Taxonomy" id="568783"/>
    <lineage>
        <taxon>Bacteria</taxon>
        <taxon>Pseudomonadati</taxon>
        <taxon>Pseudomonadota</taxon>
        <taxon>Betaproteobacteria</taxon>
        <taxon>Burkholderiales</taxon>
        <taxon>Oxalobacteraceae</taxon>
        <taxon>Herbaspirillum</taxon>
    </lineage>
</organism>
<dbReference type="AlphaFoldDB" id="A0A225STE7"/>
<dbReference type="InterPro" id="IPR028082">
    <property type="entry name" value="Peripla_BP_I"/>
</dbReference>
<evidence type="ECO:0000256" key="3">
    <source>
        <dbReference type="SAM" id="SignalP"/>
    </source>
</evidence>
<name>A0A225STE7_9BURK</name>